<evidence type="ECO:0000256" key="2">
    <source>
        <dbReference type="ARBA" id="ARBA00009170"/>
    </source>
</evidence>
<dbReference type="GO" id="GO:0007005">
    <property type="term" value="P:mitochondrion organization"/>
    <property type="evidence" value="ECO:0007669"/>
    <property type="project" value="TreeGrafter"/>
</dbReference>
<dbReference type="SFLD" id="SFLDS00019">
    <property type="entry name" value="Glutathione_Transferase_(cytos"/>
    <property type="match status" value="1"/>
</dbReference>
<dbReference type="Proteomes" id="UP000014760">
    <property type="component" value="Unassembled WGS sequence"/>
</dbReference>
<comment type="similarity">
    <text evidence="2">Belongs to the metaxin family.</text>
</comment>
<dbReference type="AlphaFoldDB" id="R7T7I5"/>
<evidence type="ECO:0000256" key="1">
    <source>
        <dbReference type="ARBA" id="ARBA00004294"/>
    </source>
</evidence>
<gene>
    <name evidence="10" type="ORF">CAPTEDRAFT_223609</name>
</gene>
<evidence type="ECO:0000259" key="9">
    <source>
        <dbReference type="Pfam" id="PF17171"/>
    </source>
</evidence>
<keyword evidence="4" id="KW-1000">Mitochondrion outer membrane</keyword>
<dbReference type="EMBL" id="AMQN01016158">
    <property type="status" value="NOT_ANNOTATED_CDS"/>
    <property type="molecule type" value="Genomic_DNA"/>
</dbReference>
<protein>
    <recommendedName>
        <fullName evidence="13">GST C-terminal domain-containing protein</fullName>
    </recommendedName>
</protein>
<comment type="subcellular location">
    <subcellularLocation>
        <location evidence="1">Mitochondrion outer membrane</location>
    </subcellularLocation>
</comment>
<dbReference type="CDD" id="cd03211">
    <property type="entry name" value="GST_C_Metaxin2"/>
    <property type="match status" value="1"/>
</dbReference>
<dbReference type="SUPFAM" id="SSF47616">
    <property type="entry name" value="GST C-terminal domain-like"/>
    <property type="match status" value="1"/>
</dbReference>
<dbReference type="PANTHER" id="PTHR12289:SF38">
    <property type="entry name" value="METAXIN-2"/>
    <property type="match status" value="1"/>
</dbReference>
<keyword evidence="12" id="KW-1185">Reference proteome</keyword>
<dbReference type="InterPro" id="IPR040079">
    <property type="entry name" value="Glutathione_S-Trfase"/>
</dbReference>
<dbReference type="SFLD" id="SFLDG01180">
    <property type="entry name" value="SUF1"/>
    <property type="match status" value="1"/>
</dbReference>
<dbReference type="EnsemblMetazoa" id="CapteT223609">
    <property type="protein sequence ID" value="CapteP223609"/>
    <property type="gene ID" value="CapteG223609"/>
</dbReference>
<keyword evidence="3" id="KW-0813">Transport</keyword>
<proteinExistence type="inferred from homology"/>
<name>R7T7I5_CAPTE</name>
<keyword evidence="6" id="KW-0496">Mitochondrion</keyword>
<evidence type="ECO:0000313" key="10">
    <source>
        <dbReference type="EMBL" id="ELT86974.1"/>
    </source>
</evidence>
<evidence type="ECO:0000313" key="11">
    <source>
        <dbReference type="EnsemblMetazoa" id="CapteP223609"/>
    </source>
</evidence>
<dbReference type="HOGENOM" id="CLU_044137_6_0_1"/>
<dbReference type="FunCoup" id="R7T7I5">
    <property type="interactions" value="1304"/>
</dbReference>
<dbReference type="EMBL" id="AMQN01016159">
    <property type="status" value="NOT_ANNOTATED_CDS"/>
    <property type="molecule type" value="Genomic_DNA"/>
</dbReference>
<dbReference type="GO" id="GO:0015031">
    <property type="term" value="P:protein transport"/>
    <property type="evidence" value="ECO:0007669"/>
    <property type="project" value="UniProtKB-KW"/>
</dbReference>
<dbReference type="InterPro" id="IPR036282">
    <property type="entry name" value="Glutathione-S-Trfase_C_sf"/>
</dbReference>
<dbReference type="Pfam" id="PF10568">
    <property type="entry name" value="Tom37"/>
    <property type="match status" value="1"/>
</dbReference>
<feature type="domain" description="Mitochondrial outer membrane transport complex Sam37/metaxin N-terminal" evidence="8">
    <location>
        <begin position="42"/>
        <end position="162"/>
    </location>
</feature>
<feature type="domain" description="Metaxin glutathione S-transferase" evidence="9">
    <location>
        <begin position="188"/>
        <end position="250"/>
    </location>
</feature>
<dbReference type="InterPro" id="IPR019564">
    <property type="entry name" value="Sam37/metaxin_N"/>
</dbReference>
<dbReference type="InterPro" id="IPR033468">
    <property type="entry name" value="Metaxin_GST"/>
</dbReference>
<dbReference type="GO" id="GO:0001401">
    <property type="term" value="C:SAM complex"/>
    <property type="evidence" value="ECO:0007669"/>
    <property type="project" value="InterPro"/>
</dbReference>
<evidence type="ECO:0000256" key="5">
    <source>
        <dbReference type="ARBA" id="ARBA00022927"/>
    </source>
</evidence>
<keyword evidence="5" id="KW-0653">Protein transport</keyword>
<dbReference type="Gene3D" id="1.20.1050.10">
    <property type="match status" value="1"/>
</dbReference>
<evidence type="ECO:0000256" key="7">
    <source>
        <dbReference type="ARBA" id="ARBA00023136"/>
    </source>
</evidence>
<dbReference type="OrthoDB" id="198787at2759"/>
<dbReference type="EMBL" id="KB312588">
    <property type="protein sequence ID" value="ELT86974.1"/>
    <property type="molecule type" value="Genomic_DNA"/>
</dbReference>
<organism evidence="10">
    <name type="scientific">Capitella teleta</name>
    <name type="common">Polychaete worm</name>
    <dbReference type="NCBI Taxonomy" id="283909"/>
    <lineage>
        <taxon>Eukaryota</taxon>
        <taxon>Metazoa</taxon>
        <taxon>Spiralia</taxon>
        <taxon>Lophotrochozoa</taxon>
        <taxon>Annelida</taxon>
        <taxon>Polychaeta</taxon>
        <taxon>Sedentaria</taxon>
        <taxon>Scolecida</taxon>
        <taxon>Capitellidae</taxon>
        <taxon>Capitella</taxon>
    </lineage>
</organism>
<evidence type="ECO:0000256" key="4">
    <source>
        <dbReference type="ARBA" id="ARBA00022787"/>
    </source>
</evidence>
<evidence type="ECO:0000259" key="8">
    <source>
        <dbReference type="Pfam" id="PF10568"/>
    </source>
</evidence>
<reference evidence="10 12" key="2">
    <citation type="journal article" date="2013" name="Nature">
        <title>Insights into bilaterian evolution from three spiralian genomes.</title>
        <authorList>
            <person name="Simakov O."/>
            <person name="Marletaz F."/>
            <person name="Cho S.J."/>
            <person name="Edsinger-Gonzales E."/>
            <person name="Havlak P."/>
            <person name="Hellsten U."/>
            <person name="Kuo D.H."/>
            <person name="Larsson T."/>
            <person name="Lv J."/>
            <person name="Arendt D."/>
            <person name="Savage R."/>
            <person name="Osoegawa K."/>
            <person name="de Jong P."/>
            <person name="Grimwood J."/>
            <person name="Chapman J.A."/>
            <person name="Shapiro H."/>
            <person name="Aerts A."/>
            <person name="Otillar R.P."/>
            <person name="Terry A.Y."/>
            <person name="Boore J.L."/>
            <person name="Grigoriev I.V."/>
            <person name="Lindberg D.R."/>
            <person name="Seaver E.C."/>
            <person name="Weisblat D.A."/>
            <person name="Putnam N.H."/>
            <person name="Rokhsar D.S."/>
        </authorList>
    </citation>
    <scope>NUCLEOTIDE SEQUENCE</scope>
    <source>
        <strain evidence="10 12">I ESC-2004</strain>
    </source>
</reference>
<reference evidence="11" key="3">
    <citation type="submission" date="2015-06" db="UniProtKB">
        <authorList>
            <consortium name="EnsemblMetazoa"/>
        </authorList>
    </citation>
    <scope>IDENTIFICATION</scope>
</reference>
<evidence type="ECO:0000256" key="3">
    <source>
        <dbReference type="ARBA" id="ARBA00022448"/>
    </source>
</evidence>
<evidence type="ECO:0000313" key="12">
    <source>
        <dbReference type="Proteomes" id="UP000014760"/>
    </source>
</evidence>
<dbReference type="Pfam" id="PF17171">
    <property type="entry name" value="GST_C_6"/>
    <property type="match status" value="1"/>
</dbReference>
<dbReference type="STRING" id="283909.R7T7I5"/>
<dbReference type="OMA" id="YFQTRCL"/>
<dbReference type="EMBL" id="AMQN01016160">
    <property type="status" value="NOT_ANNOTATED_CDS"/>
    <property type="molecule type" value="Genomic_DNA"/>
</dbReference>
<evidence type="ECO:0008006" key="13">
    <source>
        <dbReference type="Google" id="ProtNLM"/>
    </source>
</evidence>
<sequence>MSNILSDAMMVEMMAKIQWPTEVKLFQPYEVGQITLADYASCLAVKTFLHMAQVKFSLQLRTNAEHMSPTQSVPFIQVGPLTLSDFGPIVSFVASKGSGLSEHLEEQERADMKAYVAMVTSTLHNAELYVSWLDKETAETVTKERYGSPFPWPLNRVLPWIKQRAVRKSLSSIGWADKTTDQVCEEIRTCCQALSEKLGDQAYFMGDLPTELDALVYGHLFTLITTHLPSLPLSQIVQSFPNLNEYCRRIDEDYFHEMLPDS</sequence>
<reference evidence="12" key="1">
    <citation type="submission" date="2012-12" db="EMBL/GenBank/DDBJ databases">
        <authorList>
            <person name="Hellsten U."/>
            <person name="Grimwood J."/>
            <person name="Chapman J.A."/>
            <person name="Shapiro H."/>
            <person name="Aerts A."/>
            <person name="Otillar R.P."/>
            <person name="Terry A.Y."/>
            <person name="Boore J.L."/>
            <person name="Simakov O."/>
            <person name="Marletaz F."/>
            <person name="Cho S.-J."/>
            <person name="Edsinger-Gonzales E."/>
            <person name="Havlak P."/>
            <person name="Kuo D.-H."/>
            <person name="Larsson T."/>
            <person name="Lv J."/>
            <person name="Arendt D."/>
            <person name="Savage R."/>
            <person name="Osoegawa K."/>
            <person name="de Jong P."/>
            <person name="Lindberg D.R."/>
            <person name="Seaver E.C."/>
            <person name="Weisblat D.A."/>
            <person name="Putnam N.H."/>
            <person name="Grigoriev I.V."/>
            <person name="Rokhsar D.S."/>
        </authorList>
    </citation>
    <scope>NUCLEOTIDE SEQUENCE</scope>
    <source>
        <strain evidence="12">I ESC-2004</strain>
    </source>
</reference>
<accession>R7T7I5</accession>
<evidence type="ECO:0000256" key="6">
    <source>
        <dbReference type="ARBA" id="ARBA00023128"/>
    </source>
</evidence>
<dbReference type="InterPro" id="IPR050931">
    <property type="entry name" value="Mito_Protein_Transport_Metaxin"/>
</dbReference>
<dbReference type="PANTHER" id="PTHR12289">
    <property type="entry name" value="METAXIN RELATED"/>
    <property type="match status" value="1"/>
</dbReference>
<keyword evidence="7" id="KW-0472">Membrane</keyword>